<evidence type="ECO:0000256" key="3">
    <source>
        <dbReference type="ARBA" id="ARBA00022801"/>
    </source>
</evidence>
<organism evidence="4 5">
    <name type="scientific">Fictibacillus macauensis ZFHKF-1</name>
    <dbReference type="NCBI Taxonomy" id="1196324"/>
    <lineage>
        <taxon>Bacteria</taxon>
        <taxon>Bacillati</taxon>
        <taxon>Bacillota</taxon>
        <taxon>Bacilli</taxon>
        <taxon>Bacillales</taxon>
        <taxon>Fictibacillaceae</taxon>
        <taxon>Fictibacillus</taxon>
    </lineage>
</organism>
<dbReference type="InterPro" id="IPR023214">
    <property type="entry name" value="HAD_sf"/>
</dbReference>
<evidence type="ECO:0000313" key="4">
    <source>
        <dbReference type="EMBL" id="EIT85997.1"/>
    </source>
</evidence>
<keyword evidence="3 4" id="KW-0378">Hydrolase</keyword>
<dbReference type="STRING" id="1196324.A374_09179"/>
<dbReference type="RefSeq" id="WP_007201929.1">
    <property type="nucleotide sequence ID" value="NZ_AKKV01000024.1"/>
</dbReference>
<dbReference type="FunFam" id="3.40.50.1000:FF:000036">
    <property type="entry name" value="HAD family hydrolase"/>
    <property type="match status" value="1"/>
</dbReference>
<dbReference type="PATRIC" id="fig|1196324.3.peg.1881"/>
<evidence type="ECO:0000256" key="2">
    <source>
        <dbReference type="ARBA" id="ARBA00022723"/>
    </source>
</evidence>
<dbReference type="Gene3D" id="1.10.150.240">
    <property type="entry name" value="Putative phosphatase, domain 2"/>
    <property type="match status" value="1"/>
</dbReference>
<dbReference type="PANTHER" id="PTHR18901:SF38">
    <property type="entry name" value="PSEUDOURIDINE-5'-PHOSPHATASE"/>
    <property type="match status" value="1"/>
</dbReference>
<proteinExistence type="inferred from homology"/>
<accession>I8AJP8</accession>
<comment type="similarity">
    <text evidence="1">Belongs to the HAD-like hydrolase superfamily. CbbY/CbbZ/Gph/YieH family.</text>
</comment>
<dbReference type="Pfam" id="PF13419">
    <property type="entry name" value="HAD_2"/>
    <property type="match status" value="1"/>
</dbReference>
<dbReference type="eggNOG" id="COG0637">
    <property type="taxonomic scope" value="Bacteria"/>
</dbReference>
<dbReference type="GO" id="GO:0016787">
    <property type="term" value="F:hydrolase activity"/>
    <property type="evidence" value="ECO:0007669"/>
    <property type="project" value="UniProtKB-KW"/>
</dbReference>
<dbReference type="GO" id="GO:0046872">
    <property type="term" value="F:metal ion binding"/>
    <property type="evidence" value="ECO:0007669"/>
    <property type="project" value="UniProtKB-KW"/>
</dbReference>
<dbReference type="InterPro" id="IPR036412">
    <property type="entry name" value="HAD-like_sf"/>
</dbReference>
<dbReference type="Proteomes" id="UP000004080">
    <property type="component" value="Unassembled WGS sequence"/>
</dbReference>
<dbReference type="SUPFAM" id="SSF56784">
    <property type="entry name" value="HAD-like"/>
    <property type="match status" value="1"/>
</dbReference>
<keyword evidence="2" id="KW-0479">Metal-binding</keyword>
<dbReference type="InterPro" id="IPR041492">
    <property type="entry name" value="HAD_2"/>
</dbReference>
<dbReference type="InterPro" id="IPR006439">
    <property type="entry name" value="HAD-SF_hydro_IA"/>
</dbReference>
<dbReference type="InterPro" id="IPR023198">
    <property type="entry name" value="PGP-like_dom2"/>
</dbReference>
<dbReference type="OrthoDB" id="9797743at2"/>
<comment type="caution">
    <text evidence="4">The sequence shown here is derived from an EMBL/GenBank/DDBJ whole genome shotgun (WGS) entry which is preliminary data.</text>
</comment>
<dbReference type="SFLD" id="SFLDG01129">
    <property type="entry name" value="C1.5:_HAD__Beta-PGM__Phosphata"/>
    <property type="match status" value="1"/>
</dbReference>
<dbReference type="Gene3D" id="3.40.50.1000">
    <property type="entry name" value="HAD superfamily/HAD-like"/>
    <property type="match status" value="1"/>
</dbReference>
<evidence type="ECO:0000313" key="5">
    <source>
        <dbReference type="Proteomes" id="UP000004080"/>
    </source>
</evidence>
<dbReference type="AlphaFoldDB" id="I8AJP8"/>
<protein>
    <submittedName>
        <fullName evidence="4">HAD-superfamily hydrolase</fullName>
    </submittedName>
</protein>
<dbReference type="EMBL" id="AKKV01000024">
    <property type="protein sequence ID" value="EIT85997.1"/>
    <property type="molecule type" value="Genomic_DNA"/>
</dbReference>
<gene>
    <name evidence="4" type="ORF">A374_09179</name>
</gene>
<evidence type="ECO:0000256" key="1">
    <source>
        <dbReference type="ARBA" id="ARBA00006171"/>
    </source>
</evidence>
<name>I8AJP8_9BACL</name>
<keyword evidence="5" id="KW-1185">Reference proteome</keyword>
<dbReference type="PANTHER" id="PTHR18901">
    <property type="entry name" value="2-DEOXYGLUCOSE-6-PHOSPHATE PHOSPHATASE 2"/>
    <property type="match status" value="1"/>
</dbReference>
<sequence length="220" mass="24695">MIKAVVFDFDGLIMDTETKIYDAIQEIFVDHDAHMPVELWQKCIGTQGFLDPYEYLENEISSTVDRESLRQRHHQRVLEMLEDEGALPGVEDYMKAAKELGLKIALATSSTNEWVTNHLEKLQLLHYFDCIKTSNDVEKVKPDPALYRQAVQCLGVAPQEAIAFEDSVNGAKAAKAAGLYCVVVPNEITKGLAFGEVDHHLESLAHMQLQDVITRLSHGN</sequence>
<dbReference type="NCBIfam" id="TIGR01509">
    <property type="entry name" value="HAD-SF-IA-v3"/>
    <property type="match status" value="1"/>
</dbReference>
<dbReference type="SFLD" id="SFLDS00003">
    <property type="entry name" value="Haloacid_Dehalogenase"/>
    <property type="match status" value="1"/>
</dbReference>
<reference evidence="4 5" key="1">
    <citation type="journal article" date="2012" name="J. Bacteriol.">
        <title>Genome of Bacillus macauensis ZFHKF-1, a Long-Chain-Forming Bacterium.</title>
        <authorList>
            <person name="Cai L."/>
            <person name="Zhang T."/>
        </authorList>
    </citation>
    <scope>NUCLEOTIDE SEQUENCE [LARGE SCALE GENOMIC DNA]</scope>
    <source>
        <strain evidence="4 5">ZFHKF-1</strain>
    </source>
</reference>